<reference evidence="2" key="1">
    <citation type="submission" date="2025-08" db="UniProtKB">
        <authorList>
            <consortium name="Ensembl"/>
        </authorList>
    </citation>
    <scope>IDENTIFICATION</scope>
</reference>
<reference evidence="2" key="2">
    <citation type="submission" date="2025-09" db="UniProtKB">
        <authorList>
            <consortium name="Ensembl"/>
        </authorList>
    </citation>
    <scope>IDENTIFICATION</scope>
</reference>
<dbReference type="GeneTree" id="ENSGT01010000229269"/>
<sequence length="301" mass="33292">MVPLIIILFYFILNMSSALPLINLMQLYNSFGGLYPQTQVNPKLMTPTHLMQSHIMQLQMQPYQILSKYLVFGDQLMQPRLPQTQVSPMYSPILGNLLAFPLGAPNTQMLPVMVARMGQQGLLSGSDSEEGILSGVLMVPVDQANVINVHHSGVRIIGQDSAVFMGQQDLNPVGQKHTNESPPTNHFPSGNDVPVLIPREGGRDDSPGASIMKPSDGSLLSTHIPPVGLRLTSANPTMKPELERSNIVEHDVTTDTENWVFCDSYLPDSHLQDMIRGDGYLPAQAPKYYFIDNEQDNQTEK</sequence>
<evidence type="ECO:0000313" key="3">
    <source>
        <dbReference type="Proteomes" id="UP000694569"/>
    </source>
</evidence>
<organism evidence="2 3">
    <name type="scientific">Leptobrachium leishanense</name>
    <name type="common">Leishan spiny toad</name>
    <dbReference type="NCBI Taxonomy" id="445787"/>
    <lineage>
        <taxon>Eukaryota</taxon>
        <taxon>Metazoa</taxon>
        <taxon>Chordata</taxon>
        <taxon>Craniata</taxon>
        <taxon>Vertebrata</taxon>
        <taxon>Euteleostomi</taxon>
        <taxon>Amphibia</taxon>
        <taxon>Batrachia</taxon>
        <taxon>Anura</taxon>
        <taxon>Pelobatoidea</taxon>
        <taxon>Megophryidae</taxon>
        <taxon>Leptobrachium</taxon>
    </lineage>
</organism>
<dbReference type="Proteomes" id="UP000694569">
    <property type="component" value="Unplaced"/>
</dbReference>
<feature type="signal peptide" evidence="1">
    <location>
        <begin position="1"/>
        <end position="18"/>
    </location>
</feature>
<feature type="chain" id="PRO_5034341563" evidence="1">
    <location>
        <begin position="19"/>
        <end position="301"/>
    </location>
</feature>
<dbReference type="OrthoDB" id="9897611at2759"/>
<keyword evidence="1" id="KW-0732">Signal</keyword>
<protein>
    <submittedName>
        <fullName evidence="2">Uncharacterized protein</fullName>
    </submittedName>
</protein>
<dbReference type="Ensembl" id="ENSLLET00000017794.1">
    <property type="protein sequence ID" value="ENSLLEP00000017143.1"/>
    <property type="gene ID" value="ENSLLEG00000010909.1"/>
</dbReference>
<keyword evidence="3" id="KW-1185">Reference proteome</keyword>
<evidence type="ECO:0000313" key="2">
    <source>
        <dbReference type="Ensembl" id="ENSLLEP00000017143.1"/>
    </source>
</evidence>
<evidence type="ECO:0000256" key="1">
    <source>
        <dbReference type="SAM" id="SignalP"/>
    </source>
</evidence>
<proteinExistence type="predicted"/>
<name>A0A8C5MSC9_9ANUR</name>
<accession>A0A8C5MSC9</accession>
<dbReference type="AlphaFoldDB" id="A0A8C5MSC9"/>